<organism evidence="3 4">
    <name type="scientific">Mycena venus</name>
    <dbReference type="NCBI Taxonomy" id="2733690"/>
    <lineage>
        <taxon>Eukaryota</taxon>
        <taxon>Fungi</taxon>
        <taxon>Dikarya</taxon>
        <taxon>Basidiomycota</taxon>
        <taxon>Agaricomycotina</taxon>
        <taxon>Agaricomycetes</taxon>
        <taxon>Agaricomycetidae</taxon>
        <taxon>Agaricales</taxon>
        <taxon>Marasmiineae</taxon>
        <taxon>Mycenaceae</taxon>
        <taxon>Mycena</taxon>
    </lineage>
</organism>
<feature type="signal peptide" evidence="2">
    <location>
        <begin position="1"/>
        <end position="32"/>
    </location>
</feature>
<evidence type="ECO:0000313" key="3">
    <source>
        <dbReference type="EMBL" id="KAF7333799.1"/>
    </source>
</evidence>
<feature type="transmembrane region" description="Helical" evidence="1">
    <location>
        <begin position="348"/>
        <end position="371"/>
    </location>
</feature>
<keyword evidence="1" id="KW-0472">Membrane</keyword>
<dbReference type="AlphaFoldDB" id="A0A8H6X4D0"/>
<evidence type="ECO:0000256" key="1">
    <source>
        <dbReference type="SAM" id="Phobius"/>
    </source>
</evidence>
<gene>
    <name evidence="3" type="ORF">MVEN_02336700</name>
</gene>
<sequence length="568" mass="60958">MAGSAWLSCPSYWTRSVSWFLFLLTVPGTCFAWNLTLQLPDLVTPCNNFTAKIGGDGGAEPFTLALVPFLNSSLKVMEYNFTSKSAPLTVVIPYPGGTTVIPIARDASSTAYVSNSFTVFYNRTNFTADCSSASRSTDFSFTVTPQNPIIGEPTRLAWNAAETIGNTTFFVVTPAPNASNASGTLFDIPGERSGNASELDWIPSIAPNQQFVIVASDSRGTGSGGTIDGTTIDGTTIDGTTQSGDMVCAFGVSDQYSVMQRCLFYLLLLSGLFLHNFDWLTGPLLGAAMAVSTSVAFHAIVLSKANTGALAGTFIDLDSLATFQILVVCIYGSMPFIIISRRARRTPIYFILIMSWAIICFAAMFCAISAADVPVATCMAYTGNTTAGTTTGVNVYLCTDICPQLSSPIRNLGSAAPVLLHQLQYTSAGMNAARIVGSCLGAWTLGVGYLRMRNAFKPSEREAREGDTGLSCTSSWEKWHSIARGSIIRPSSPALDPLVVCTILLPLRGPGFAPLALDVYAAETPPINFLTCSFLLPIQVVPLMTWPEFHAWRAHWIMKHANSSCFRI</sequence>
<feature type="chain" id="PRO_5034254946" evidence="2">
    <location>
        <begin position="33"/>
        <end position="568"/>
    </location>
</feature>
<feature type="transmembrane region" description="Helical" evidence="1">
    <location>
        <begin position="284"/>
        <end position="301"/>
    </location>
</feature>
<evidence type="ECO:0000313" key="4">
    <source>
        <dbReference type="Proteomes" id="UP000620124"/>
    </source>
</evidence>
<evidence type="ECO:0000256" key="2">
    <source>
        <dbReference type="SAM" id="SignalP"/>
    </source>
</evidence>
<keyword evidence="1" id="KW-0812">Transmembrane</keyword>
<keyword evidence="2" id="KW-0732">Signal</keyword>
<keyword evidence="1" id="KW-1133">Transmembrane helix</keyword>
<name>A0A8H6X4D0_9AGAR</name>
<keyword evidence="4" id="KW-1185">Reference proteome</keyword>
<protein>
    <submittedName>
        <fullName evidence="3">Uncharacterized protein</fullName>
    </submittedName>
</protein>
<reference evidence="3" key="1">
    <citation type="submission" date="2020-05" db="EMBL/GenBank/DDBJ databases">
        <title>Mycena genomes resolve the evolution of fungal bioluminescence.</title>
        <authorList>
            <person name="Tsai I.J."/>
        </authorList>
    </citation>
    <scope>NUCLEOTIDE SEQUENCE</scope>
    <source>
        <strain evidence="3">CCC161011</strain>
    </source>
</reference>
<feature type="transmembrane region" description="Helical" evidence="1">
    <location>
        <begin position="432"/>
        <end position="450"/>
    </location>
</feature>
<proteinExistence type="predicted"/>
<feature type="transmembrane region" description="Helical" evidence="1">
    <location>
        <begin position="321"/>
        <end position="339"/>
    </location>
</feature>
<dbReference type="OrthoDB" id="3021074at2759"/>
<comment type="caution">
    <text evidence="3">The sequence shown here is derived from an EMBL/GenBank/DDBJ whole genome shotgun (WGS) entry which is preliminary data.</text>
</comment>
<dbReference type="EMBL" id="JACAZI010000028">
    <property type="protein sequence ID" value="KAF7333799.1"/>
    <property type="molecule type" value="Genomic_DNA"/>
</dbReference>
<dbReference type="Proteomes" id="UP000620124">
    <property type="component" value="Unassembled WGS sequence"/>
</dbReference>
<accession>A0A8H6X4D0</accession>